<comment type="caution">
    <text evidence="1">The sequence shown here is derived from an EMBL/GenBank/DDBJ whole genome shotgun (WGS) entry which is preliminary data.</text>
</comment>
<reference evidence="1" key="1">
    <citation type="journal article" date="2022" name="Int. J. Mol. Sci.">
        <title>Draft Genome of Tanacetum Coccineum: Genomic Comparison of Closely Related Tanacetum-Family Plants.</title>
        <authorList>
            <person name="Yamashiro T."/>
            <person name="Shiraishi A."/>
            <person name="Nakayama K."/>
            <person name="Satake H."/>
        </authorList>
    </citation>
    <scope>NUCLEOTIDE SEQUENCE</scope>
</reference>
<gene>
    <name evidence="1" type="ORF">Tco_0652464</name>
</gene>
<accession>A0ABQ4WY16</accession>
<keyword evidence="2" id="KW-1185">Reference proteome</keyword>
<name>A0ABQ4WY16_9ASTR</name>
<proteinExistence type="predicted"/>
<evidence type="ECO:0000313" key="1">
    <source>
        <dbReference type="EMBL" id="GJS57680.1"/>
    </source>
</evidence>
<dbReference type="EMBL" id="BQNB010009024">
    <property type="protein sequence ID" value="GJS57680.1"/>
    <property type="molecule type" value="Genomic_DNA"/>
</dbReference>
<protein>
    <submittedName>
        <fullName evidence="1">Uncharacterized protein</fullName>
    </submittedName>
</protein>
<organism evidence="1 2">
    <name type="scientific">Tanacetum coccineum</name>
    <dbReference type="NCBI Taxonomy" id="301880"/>
    <lineage>
        <taxon>Eukaryota</taxon>
        <taxon>Viridiplantae</taxon>
        <taxon>Streptophyta</taxon>
        <taxon>Embryophyta</taxon>
        <taxon>Tracheophyta</taxon>
        <taxon>Spermatophyta</taxon>
        <taxon>Magnoliopsida</taxon>
        <taxon>eudicotyledons</taxon>
        <taxon>Gunneridae</taxon>
        <taxon>Pentapetalae</taxon>
        <taxon>asterids</taxon>
        <taxon>campanulids</taxon>
        <taxon>Asterales</taxon>
        <taxon>Asteraceae</taxon>
        <taxon>Asteroideae</taxon>
        <taxon>Anthemideae</taxon>
        <taxon>Anthemidinae</taxon>
        <taxon>Tanacetum</taxon>
    </lineage>
</organism>
<dbReference type="Proteomes" id="UP001151760">
    <property type="component" value="Unassembled WGS sequence"/>
</dbReference>
<reference evidence="1" key="2">
    <citation type="submission" date="2022-01" db="EMBL/GenBank/DDBJ databases">
        <authorList>
            <person name="Yamashiro T."/>
            <person name="Shiraishi A."/>
            <person name="Satake H."/>
            <person name="Nakayama K."/>
        </authorList>
    </citation>
    <scope>NUCLEOTIDE SEQUENCE</scope>
</reference>
<evidence type="ECO:0000313" key="2">
    <source>
        <dbReference type="Proteomes" id="UP001151760"/>
    </source>
</evidence>
<sequence length="106" mass="12093">MISLTVPSPIALPVATPAATILVDEDQFIEIGEQIELYRGILQDPTHRLDAMPPTLFVDIDRDVRELYTRSGVRPVLALEAALQRELQEMRGRVTALEQERDRRER</sequence>